<dbReference type="AlphaFoldDB" id="A0A4R8H0W9"/>
<protein>
    <submittedName>
        <fullName evidence="1">Anti-sigma regulatory factor (Ser/Thr protein kinase)</fullName>
    </submittedName>
</protein>
<evidence type="ECO:0000313" key="1">
    <source>
        <dbReference type="EMBL" id="TDX53192.1"/>
    </source>
</evidence>
<name>A0A4R8H0W9_9FIRM</name>
<dbReference type="InterPro" id="IPR036890">
    <property type="entry name" value="HATPase_C_sf"/>
</dbReference>
<dbReference type="EMBL" id="SOEG01000003">
    <property type="protein sequence ID" value="TDX53192.1"/>
    <property type="molecule type" value="Genomic_DNA"/>
</dbReference>
<dbReference type="SUPFAM" id="SSF55874">
    <property type="entry name" value="ATPase domain of HSP90 chaperone/DNA topoisomerase II/histidine kinase"/>
    <property type="match status" value="1"/>
</dbReference>
<reference evidence="1 2" key="1">
    <citation type="submission" date="2019-03" db="EMBL/GenBank/DDBJ databases">
        <title>Subsurface microbial communities from deep shales in Ohio and West Virginia, USA.</title>
        <authorList>
            <person name="Wrighton K."/>
        </authorList>
    </citation>
    <scope>NUCLEOTIDE SEQUENCE [LARGE SCALE GENOMIC DNA]</scope>
    <source>
        <strain evidence="1 2">MSL 6dP</strain>
    </source>
</reference>
<dbReference type="RefSeq" id="WP_134114801.1">
    <property type="nucleotide sequence ID" value="NZ_SOEG01000003.1"/>
</dbReference>
<sequence length="414" mass="46858">MKNTDSDKRINCKDIISGKFLAKRPQQRFKVQLERLDNGELFSGVLELLSPIGIVLKSDVPRGKYKIRLINDLEVIVKTVNLEGTAPYQSFDITKVIREEEERGRLSKEDFELLTYSSKEIINKLTESLAQDSQELIREQLKAEIEKSELLDELEIADVFKYDRGKIKNLTGYGSITLGEAYLSNFIKKSLKDGHYSREMTVDETGDRIYDLHAVPMDYKSAGMIAIDVTDIINTERKNKARELEIYRDVIEAATNGKFKLIFKEDELSKLLEKGSRLFSADIKKAEDIKIIRDIFKAEIKEFNFGAKEELHLTLALSEAMTNGLKHGGAAKVLANHYQNKLRIIVSDQGTGIDFKELPKATLMKNYSGAENFSLGQGFSVMFMASDCLFLKTDKRGTIVILEKEVKEGGVGNE</sequence>
<keyword evidence="2" id="KW-1185">Reference proteome</keyword>
<accession>A0A4R8H0W9</accession>
<gene>
    <name evidence="1" type="ORF">C7959_10344</name>
</gene>
<comment type="caution">
    <text evidence="1">The sequence shown here is derived from an EMBL/GenBank/DDBJ whole genome shotgun (WGS) entry which is preliminary data.</text>
</comment>
<dbReference type="STRING" id="926561.GCA_000379025_01725"/>
<organism evidence="1 2">
    <name type="scientific">Orenia marismortui</name>
    <dbReference type="NCBI Taxonomy" id="46469"/>
    <lineage>
        <taxon>Bacteria</taxon>
        <taxon>Bacillati</taxon>
        <taxon>Bacillota</taxon>
        <taxon>Clostridia</taxon>
        <taxon>Halanaerobiales</taxon>
        <taxon>Halobacteroidaceae</taxon>
        <taxon>Orenia</taxon>
    </lineage>
</organism>
<evidence type="ECO:0000313" key="2">
    <source>
        <dbReference type="Proteomes" id="UP000295832"/>
    </source>
</evidence>
<dbReference type="Proteomes" id="UP000295832">
    <property type="component" value="Unassembled WGS sequence"/>
</dbReference>
<dbReference type="Gene3D" id="3.30.565.10">
    <property type="entry name" value="Histidine kinase-like ATPase, C-terminal domain"/>
    <property type="match status" value="1"/>
</dbReference>
<proteinExistence type="predicted"/>